<sequence>MKRFFPELSSCFSATSAVQTIADEAPSRRRRMTQHRSRKHWRPALEAIAEDGAVREVRNQSAESAAGFRSEKKPLIKSKLTGKIRSDSYDSDYRKSPQSFELPAFSPTPFVF</sequence>
<organism evidence="1 2">
    <name type="scientific">Smallanthus sonchifolius</name>
    <dbReference type="NCBI Taxonomy" id="185202"/>
    <lineage>
        <taxon>Eukaryota</taxon>
        <taxon>Viridiplantae</taxon>
        <taxon>Streptophyta</taxon>
        <taxon>Embryophyta</taxon>
        <taxon>Tracheophyta</taxon>
        <taxon>Spermatophyta</taxon>
        <taxon>Magnoliopsida</taxon>
        <taxon>eudicotyledons</taxon>
        <taxon>Gunneridae</taxon>
        <taxon>Pentapetalae</taxon>
        <taxon>asterids</taxon>
        <taxon>campanulids</taxon>
        <taxon>Asterales</taxon>
        <taxon>Asteraceae</taxon>
        <taxon>Asteroideae</taxon>
        <taxon>Heliantheae alliance</taxon>
        <taxon>Millerieae</taxon>
        <taxon>Smallanthus</taxon>
    </lineage>
</organism>
<protein>
    <submittedName>
        <fullName evidence="1">Uncharacterized protein</fullName>
    </submittedName>
</protein>
<evidence type="ECO:0000313" key="2">
    <source>
        <dbReference type="Proteomes" id="UP001056120"/>
    </source>
</evidence>
<dbReference type="Proteomes" id="UP001056120">
    <property type="component" value="Linkage Group LG12"/>
</dbReference>
<comment type="caution">
    <text evidence="1">The sequence shown here is derived from an EMBL/GenBank/DDBJ whole genome shotgun (WGS) entry which is preliminary data.</text>
</comment>
<keyword evidence="2" id="KW-1185">Reference proteome</keyword>
<proteinExistence type="predicted"/>
<reference evidence="1 2" key="2">
    <citation type="journal article" date="2022" name="Mol. Ecol. Resour.">
        <title>The genomes of chicory, endive, great burdock and yacon provide insights into Asteraceae paleo-polyploidization history and plant inulin production.</title>
        <authorList>
            <person name="Fan W."/>
            <person name="Wang S."/>
            <person name="Wang H."/>
            <person name="Wang A."/>
            <person name="Jiang F."/>
            <person name="Liu H."/>
            <person name="Zhao H."/>
            <person name="Xu D."/>
            <person name="Zhang Y."/>
        </authorList>
    </citation>
    <scope>NUCLEOTIDE SEQUENCE [LARGE SCALE GENOMIC DNA]</scope>
    <source>
        <strain evidence="2">cv. Yunnan</strain>
        <tissue evidence="1">Leaves</tissue>
    </source>
</reference>
<evidence type="ECO:0000313" key="1">
    <source>
        <dbReference type="EMBL" id="KAI3795411.1"/>
    </source>
</evidence>
<name>A0ACB9HIV5_9ASTR</name>
<accession>A0ACB9HIV5</accession>
<reference evidence="2" key="1">
    <citation type="journal article" date="2022" name="Mol. Ecol. Resour.">
        <title>The genomes of chicory, endive, great burdock and yacon provide insights into Asteraceae palaeo-polyploidization history and plant inulin production.</title>
        <authorList>
            <person name="Fan W."/>
            <person name="Wang S."/>
            <person name="Wang H."/>
            <person name="Wang A."/>
            <person name="Jiang F."/>
            <person name="Liu H."/>
            <person name="Zhao H."/>
            <person name="Xu D."/>
            <person name="Zhang Y."/>
        </authorList>
    </citation>
    <scope>NUCLEOTIDE SEQUENCE [LARGE SCALE GENOMIC DNA]</scope>
    <source>
        <strain evidence="2">cv. Yunnan</strain>
    </source>
</reference>
<gene>
    <name evidence="1" type="ORF">L1987_38063</name>
</gene>
<dbReference type="EMBL" id="CM042029">
    <property type="protein sequence ID" value="KAI3795411.1"/>
    <property type="molecule type" value="Genomic_DNA"/>
</dbReference>